<gene>
    <name evidence="3" type="ORF">AVDCRST_MAG37-1896</name>
</gene>
<dbReference type="EMBL" id="CADCVD010000089">
    <property type="protein sequence ID" value="CAA9446665.1"/>
    <property type="molecule type" value="Genomic_DNA"/>
</dbReference>
<evidence type="ECO:0000256" key="1">
    <source>
        <dbReference type="ARBA" id="ARBA00005254"/>
    </source>
</evidence>
<protein>
    <submittedName>
        <fullName evidence="3">Methylglutaconyl-CoA hydratase</fullName>
        <ecNumber evidence="3">4.2.1.18</ecNumber>
    </submittedName>
</protein>
<dbReference type="InterPro" id="IPR029045">
    <property type="entry name" value="ClpP/crotonase-like_dom_sf"/>
</dbReference>
<dbReference type="FunFam" id="1.10.12.10:FF:000001">
    <property type="entry name" value="Probable enoyl-CoA hydratase, mitochondrial"/>
    <property type="match status" value="1"/>
</dbReference>
<name>A0A6J4QK17_9ACTN</name>
<accession>A0A6J4QK17</accession>
<dbReference type="Gene3D" id="3.90.226.10">
    <property type="entry name" value="2-enoyl-CoA Hydratase, Chain A, domain 1"/>
    <property type="match status" value="1"/>
</dbReference>
<dbReference type="InterPro" id="IPR001753">
    <property type="entry name" value="Enoyl-CoA_hydra/iso"/>
</dbReference>
<dbReference type="AlphaFoldDB" id="A0A6J4QK17"/>
<organism evidence="3">
    <name type="scientific">uncultured Rubrobacteraceae bacterium</name>
    <dbReference type="NCBI Taxonomy" id="349277"/>
    <lineage>
        <taxon>Bacteria</taxon>
        <taxon>Bacillati</taxon>
        <taxon>Actinomycetota</taxon>
        <taxon>Rubrobacteria</taxon>
        <taxon>Rubrobacterales</taxon>
        <taxon>Rubrobacteraceae</taxon>
        <taxon>environmental samples</taxon>
    </lineage>
</organism>
<dbReference type="GO" id="GO:0004490">
    <property type="term" value="F:methylglutaconyl-CoA hydratase activity"/>
    <property type="evidence" value="ECO:0007669"/>
    <property type="project" value="UniProtKB-EC"/>
</dbReference>
<dbReference type="EC" id="4.2.1.18" evidence="3"/>
<evidence type="ECO:0000256" key="2">
    <source>
        <dbReference type="ARBA" id="ARBA00023239"/>
    </source>
</evidence>
<keyword evidence="2 3" id="KW-0456">Lyase</keyword>
<sequence length="84" mass="8963">MSIVNKVTPKDELLGEARSLAEETAKNSPLALAYAKAAVDISIETSLEQGLRFETAAIRATLASEDYQAGLTAFAERRPPSSLP</sequence>
<reference evidence="3" key="1">
    <citation type="submission" date="2020-02" db="EMBL/GenBank/DDBJ databases">
        <authorList>
            <person name="Meier V. D."/>
        </authorList>
    </citation>
    <scope>NUCLEOTIDE SEQUENCE</scope>
    <source>
        <strain evidence="3">AVDCRST_MAG37</strain>
    </source>
</reference>
<evidence type="ECO:0000313" key="3">
    <source>
        <dbReference type="EMBL" id="CAA9446665.1"/>
    </source>
</evidence>
<dbReference type="SUPFAM" id="SSF52096">
    <property type="entry name" value="ClpP/crotonase"/>
    <property type="match status" value="1"/>
</dbReference>
<proteinExistence type="inferred from homology"/>
<dbReference type="Pfam" id="PF00378">
    <property type="entry name" value="ECH_1"/>
    <property type="match status" value="1"/>
</dbReference>
<comment type="similarity">
    <text evidence="1">Belongs to the enoyl-CoA hydratase/isomerase family.</text>
</comment>